<evidence type="ECO:0000259" key="5">
    <source>
        <dbReference type="Pfam" id="PF04085"/>
    </source>
</evidence>
<comment type="similarity">
    <text evidence="1">Belongs to the MreC family.</text>
</comment>
<dbReference type="Pfam" id="PF04085">
    <property type="entry name" value="MreC"/>
    <property type="match status" value="1"/>
</dbReference>
<dbReference type="Gene3D" id="2.40.10.350">
    <property type="entry name" value="Rod shape-determining protein MreC, domain 2"/>
    <property type="match status" value="1"/>
</dbReference>
<keyword evidence="3" id="KW-0133">Cell shape</keyword>
<dbReference type="PANTHER" id="PTHR34138:SF1">
    <property type="entry name" value="CELL SHAPE-DETERMINING PROTEIN MREC"/>
    <property type="match status" value="1"/>
</dbReference>
<organism evidence="6 7">
    <name type="scientific">Flavobacterium suzhouense</name>
    <dbReference type="NCBI Taxonomy" id="1529638"/>
    <lineage>
        <taxon>Bacteria</taxon>
        <taxon>Pseudomonadati</taxon>
        <taxon>Bacteroidota</taxon>
        <taxon>Flavobacteriia</taxon>
        <taxon>Flavobacteriales</taxon>
        <taxon>Flavobacteriaceae</taxon>
        <taxon>Flavobacterium</taxon>
    </lineage>
</organism>
<accession>A0ABW5NUY7</accession>
<dbReference type="Proteomes" id="UP001597480">
    <property type="component" value="Unassembled WGS sequence"/>
</dbReference>
<proteinExistence type="inferred from homology"/>
<dbReference type="NCBIfam" id="NF010532">
    <property type="entry name" value="PRK13922.9-3"/>
    <property type="match status" value="1"/>
</dbReference>
<dbReference type="Gene3D" id="2.40.10.340">
    <property type="entry name" value="Rod shape-determining protein MreC, domain 1"/>
    <property type="match status" value="1"/>
</dbReference>
<dbReference type="InterPro" id="IPR007221">
    <property type="entry name" value="MreC"/>
</dbReference>
<dbReference type="InterPro" id="IPR042177">
    <property type="entry name" value="Cell/Rod_1"/>
</dbReference>
<evidence type="ECO:0000256" key="1">
    <source>
        <dbReference type="ARBA" id="ARBA00009369"/>
    </source>
</evidence>
<keyword evidence="7" id="KW-1185">Reference proteome</keyword>
<dbReference type="RefSeq" id="WP_379820391.1">
    <property type="nucleotide sequence ID" value="NZ_JBHUMD010000007.1"/>
</dbReference>
<dbReference type="EMBL" id="JBHUMD010000007">
    <property type="protein sequence ID" value="MFD2601877.1"/>
    <property type="molecule type" value="Genomic_DNA"/>
</dbReference>
<evidence type="ECO:0000256" key="4">
    <source>
        <dbReference type="ARBA" id="ARBA00032089"/>
    </source>
</evidence>
<evidence type="ECO:0000313" key="6">
    <source>
        <dbReference type="EMBL" id="MFD2601877.1"/>
    </source>
</evidence>
<feature type="domain" description="Rod shape-determining protein MreC beta-barrel core" evidence="5">
    <location>
        <begin position="109"/>
        <end position="257"/>
    </location>
</feature>
<comment type="caution">
    <text evidence="6">The sequence shown here is derived from an EMBL/GenBank/DDBJ whole genome shotgun (WGS) entry which is preliminary data.</text>
</comment>
<evidence type="ECO:0000256" key="3">
    <source>
        <dbReference type="ARBA" id="ARBA00022960"/>
    </source>
</evidence>
<dbReference type="InterPro" id="IPR055342">
    <property type="entry name" value="MreC_beta-barrel_core"/>
</dbReference>
<sequence length="278" mass="31137">MQQIFNFLFKNSILLLFLLLLGVSLTLTIQSHSYHRSRAVTSANAISGYVYEQVNTVEEYLSLKEQNEALAGENARLKKMLFNTQDTVNAPEVKIPLAMGQFAVIQSKVIRNSYSAPENYFTINSGIKEGIKPDMGVVSSLGVVGIVENVSNGYATVLSVLNPKFELNAKIKKNNHFGTLTWNGKNTGFAQLIDVPRLATVRKGDTIVTGAESRIFPENIPIGTIEKVYMDKKTNYYTLEVRLFNDMTSLGHVYIIENKDRDEIIKLEEETTNSNNEQ</sequence>
<name>A0ABW5NUY7_9FLAO</name>
<evidence type="ECO:0000256" key="2">
    <source>
        <dbReference type="ARBA" id="ARBA00013855"/>
    </source>
</evidence>
<protein>
    <recommendedName>
        <fullName evidence="2">Cell shape-determining protein MreC</fullName>
    </recommendedName>
    <alternativeName>
        <fullName evidence="4">Cell shape protein MreC</fullName>
    </alternativeName>
</protein>
<evidence type="ECO:0000313" key="7">
    <source>
        <dbReference type="Proteomes" id="UP001597480"/>
    </source>
</evidence>
<gene>
    <name evidence="6" type="primary">mreC</name>
    <name evidence="6" type="ORF">ACFSR3_07410</name>
</gene>
<dbReference type="InterPro" id="IPR042175">
    <property type="entry name" value="Cell/Rod_MreC_2"/>
</dbReference>
<reference evidence="7" key="1">
    <citation type="journal article" date="2019" name="Int. J. Syst. Evol. Microbiol.">
        <title>The Global Catalogue of Microorganisms (GCM) 10K type strain sequencing project: providing services to taxonomists for standard genome sequencing and annotation.</title>
        <authorList>
            <consortium name="The Broad Institute Genomics Platform"/>
            <consortium name="The Broad Institute Genome Sequencing Center for Infectious Disease"/>
            <person name="Wu L."/>
            <person name="Ma J."/>
        </authorList>
    </citation>
    <scope>NUCLEOTIDE SEQUENCE [LARGE SCALE GENOMIC DNA]</scope>
    <source>
        <strain evidence="7">KCTC 42107</strain>
    </source>
</reference>
<dbReference type="PANTHER" id="PTHR34138">
    <property type="entry name" value="CELL SHAPE-DETERMINING PROTEIN MREC"/>
    <property type="match status" value="1"/>
</dbReference>